<protein>
    <submittedName>
        <fullName evidence="2">Uncharacterized protein</fullName>
    </submittedName>
</protein>
<dbReference type="AlphaFoldDB" id="A0A642V1S6"/>
<organism evidence="2 3">
    <name type="scientific">Trichomonascus ciferrii</name>
    <dbReference type="NCBI Taxonomy" id="44093"/>
    <lineage>
        <taxon>Eukaryota</taxon>
        <taxon>Fungi</taxon>
        <taxon>Dikarya</taxon>
        <taxon>Ascomycota</taxon>
        <taxon>Saccharomycotina</taxon>
        <taxon>Dipodascomycetes</taxon>
        <taxon>Dipodascales</taxon>
        <taxon>Trichomonascaceae</taxon>
        <taxon>Trichomonascus</taxon>
        <taxon>Trichomonascus ciferrii complex</taxon>
    </lineage>
</organism>
<dbReference type="InterPro" id="IPR019269">
    <property type="entry name" value="BLOC1_su2"/>
</dbReference>
<dbReference type="OrthoDB" id="244061at2759"/>
<sequence>MTDYQSGRSSATGRAFKAFERLVEADTECTVAGLEMSERVNLNTANKYMNYNDAATGLDIDAEYLKKTHNSIRRYCKQVDDIVLHIDQLEKITQQVDEWSKELDVKSRRIK</sequence>
<evidence type="ECO:0000256" key="1">
    <source>
        <dbReference type="ARBA" id="ARBA00008468"/>
    </source>
</evidence>
<comment type="caution">
    <text evidence="2">The sequence shown here is derived from an EMBL/GenBank/DDBJ whole genome shotgun (WGS) entry which is preliminary data.</text>
</comment>
<dbReference type="EMBL" id="SWFS01000317">
    <property type="protein sequence ID" value="KAA8910330.1"/>
    <property type="molecule type" value="Genomic_DNA"/>
</dbReference>
<keyword evidence="3" id="KW-1185">Reference proteome</keyword>
<reference evidence="2" key="1">
    <citation type="journal article" date="2019" name="G3 (Bethesda)">
        <title>Genome Assemblies of Two Rare Opportunistic Yeast Pathogens: Diutina rugosa (syn. Candida rugosa) and Trichomonascus ciferrii (syn. Candida ciferrii).</title>
        <authorList>
            <person name="Mixao V."/>
            <person name="Saus E."/>
            <person name="Hansen A.P."/>
            <person name="Lass-Florl C."/>
            <person name="Gabaldon T."/>
        </authorList>
    </citation>
    <scope>NUCLEOTIDE SEQUENCE</scope>
    <source>
        <strain evidence="2">CBS 4856</strain>
    </source>
</reference>
<dbReference type="Pfam" id="PF10046">
    <property type="entry name" value="BLOC1_2"/>
    <property type="match status" value="1"/>
</dbReference>
<name>A0A642V1S6_9ASCO</name>
<comment type="similarity">
    <text evidence="1">Belongs to the BLOC1S2 family.</text>
</comment>
<gene>
    <name evidence="2" type="ORF">TRICI_004128</name>
</gene>
<accession>A0A642V1S6</accession>
<dbReference type="VEuPathDB" id="FungiDB:TRICI_004128"/>
<dbReference type="Proteomes" id="UP000761534">
    <property type="component" value="Unassembled WGS sequence"/>
</dbReference>
<evidence type="ECO:0000313" key="2">
    <source>
        <dbReference type="EMBL" id="KAA8910330.1"/>
    </source>
</evidence>
<evidence type="ECO:0000313" key="3">
    <source>
        <dbReference type="Proteomes" id="UP000761534"/>
    </source>
</evidence>
<proteinExistence type="inferred from homology"/>